<protein>
    <recommendedName>
        <fullName evidence="9">Cytochrome b561 domain-containing protein</fullName>
    </recommendedName>
</protein>
<feature type="transmembrane region" description="Helical" evidence="7">
    <location>
        <begin position="365"/>
        <end position="383"/>
    </location>
</feature>
<feature type="signal peptide" evidence="8">
    <location>
        <begin position="1"/>
        <end position="20"/>
    </location>
</feature>
<dbReference type="Proteomes" id="UP001075354">
    <property type="component" value="Chromosome 1"/>
</dbReference>
<keyword evidence="6 7" id="KW-0472">Membrane</keyword>
<evidence type="ECO:0000313" key="10">
    <source>
        <dbReference type="EMBL" id="KAJ1531963.1"/>
    </source>
</evidence>
<organism evidence="10 11">
    <name type="scientific">Megalurothrips usitatus</name>
    <name type="common">bean blossom thrips</name>
    <dbReference type="NCBI Taxonomy" id="439358"/>
    <lineage>
        <taxon>Eukaryota</taxon>
        <taxon>Metazoa</taxon>
        <taxon>Ecdysozoa</taxon>
        <taxon>Arthropoda</taxon>
        <taxon>Hexapoda</taxon>
        <taxon>Insecta</taxon>
        <taxon>Pterygota</taxon>
        <taxon>Neoptera</taxon>
        <taxon>Paraneoptera</taxon>
        <taxon>Thysanoptera</taxon>
        <taxon>Terebrantia</taxon>
        <taxon>Thripoidea</taxon>
        <taxon>Thripidae</taxon>
        <taxon>Megalurothrips</taxon>
    </lineage>
</organism>
<name>A0AAV7Y223_9NEOP</name>
<feature type="transmembrane region" description="Helical" evidence="7">
    <location>
        <begin position="341"/>
        <end position="359"/>
    </location>
</feature>
<feature type="domain" description="Cytochrome b561" evidence="9">
    <location>
        <begin position="195"/>
        <end position="390"/>
    </location>
</feature>
<proteinExistence type="predicted"/>
<dbReference type="CDD" id="cd08760">
    <property type="entry name" value="Cyt_b561_FRRS1_like"/>
    <property type="match status" value="1"/>
</dbReference>
<accession>A0AAV7Y223</accession>
<evidence type="ECO:0000256" key="1">
    <source>
        <dbReference type="ARBA" id="ARBA00004370"/>
    </source>
</evidence>
<keyword evidence="2" id="KW-0813">Transport</keyword>
<evidence type="ECO:0000256" key="4">
    <source>
        <dbReference type="ARBA" id="ARBA00022982"/>
    </source>
</evidence>
<keyword evidence="4" id="KW-0249">Electron transport</keyword>
<evidence type="ECO:0000256" key="2">
    <source>
        <dbReference type="ARBA" id="ARBA00022448"/>
    </source>
</evidence>
<dbReference type="PANTHER" id="PTHR23130:SF171">
    <property type="entry name" value="OS01G0895300 PROTEIN"/>
    <property type="match status" value="1"/>
</dbReference>
<dbReference type="InterPro" id="IPR006593">
    <property type="entry name" value="Cyt_b561/ferric_Rdtase_TM"/>
</dbReference>
<gene>
    <name evidence="10" type="ORF">ONE63_000600</name>
</gene>
<dbReference type="AlphaFoldDB" id="A0AAV7Y223"/>
<reference evidence="10" key="1">
    <citation type="submission" date="2022-12" db="EMBL/GenBank/DDBJ databases">
        <title>Chromosome-level genome assembly of the bean flower thrips Megalurothrips usitatus.</title>
        <authorList>
            <person name="Ma L."/>
            <person name="Liu Q."/>
            <person name="Li H."/>
            <person name="Cai W."/>
        </authorList>
    </citation>
    <scope>NUCLEOTIDE SEQUENCE</scope>
    <source>
        <strain evidence="10">Cailab_2022a</strain>
    </source>
</reference>
<evidence type="ECO:0000256" key="3">
    <source>
        <dbReference type="ARBA" id="ARBA00022692"/>
    </source>
</evidence>
<keyword evidence="3 7" id="KW-0812">Transmembrane</keyword>
<evidence type="ECO:0000259" key="9">
    <source>
        <dbReference type="PROSITE" id="PS50939"/>
    </source>
</evidence>
<keyword evidence="8" id="KW-0732">Signal</keyword>
<dbReference type="Pfam" id="PF03188">
    <property type="entry name" value="Cytochrom_B561"/>
    <property type="match status" value="1"/>
</dbReference>
<comment type="caution">
    <text evidence="10">The sequence shown here is derived from an EMBL/GenBank/DDBJ whole genome shotgun (WGS) entry which is preliminary data.</text>
</comment>
<evidence type="ECO:0000256" key="5">
    <source>
        <dbReference type="ARBA" id="ARBA00022989"/>
    </source>
</evidence>
<keyword evidence="5 7" id="KW-1133">Transmembrane helix</keyword>
<dbReference type="PROSITE" id="PS50939">
    <property type="entry name" value="CYTOCHROME_B561"/>
    <property type="match status" value="1"/>
</dbReference>
<evidence type="ECO:0000313" key="11">
    <source>
        <dbReference type="Proteomes" id="UP001075354"/>
    </source>
</evidence>
<feature type="transmembrane region" description="Helical" evidence="7">
    <location>
        <begin position="228"/>
        <end position="249"/>
    </location>
</feature>
<sequence>MLRLLVMVAAAGAAASLAVAVPADNGSLGADAEDGSSWESLYDGCGYTKNCLGIPPDCDQGRNCRAIVVAQWVNGGALHFKMRASDSKWVAVGLGDSPLMYGTAVLECVDDPVGTITAYLSYTPPDKRGCVRVQSKQDPLGTTLKNSKSMNGDIYCEVFRVNNSRVNGKEYNLGVTPYFLQLASGQSIQSTGIAYHGATNRNAAVRSTVLTDYQVLGSVNNWPMRLHGVLMVLAWMFAATVGSMAARYFKAAWGKATICGKAMWFAWHRLFMIATISLHVVAVVAALIFLQGWSSSSGAHGIVGGVTTGLALLQGLGGLLRPAPDHKYRAVFNWAHRCQGFGTHLLAIITIFLAVGLPNARLPSYSFYILGIYAATVVLLHGVHSLTEVQSYYFLIVVAASAVFTIAMMILIVIGPGDH</sequence>
<feature type="transmembrane region" description="Helical" evidence="7">
    <location>
        <begin position="392"/>
        <end position="414"/>
    </location>
</feature>
<evidence type="ECO:0000256" key="6">
    <source>
        <dbReference type="ARBA" id="ARBA00023136"/>
    </source>
</evidence>
<dbReference type="EMBL" id="JAPTSV010000001">
    <property type="protein sequence ID" value="KAJ1531963.1"/>
    <property type="molecule type" value="Genomic_DNA"/>
</dbReference>
<feature type="transmembrane region" description="Helical" evidence="7">
    <location>
        <begin position="299"/>
        <end position="320"/>
    </location>
</feature>
<comment type="subcellular location">
    <subcellularLocation>
        <location evidence="1">Membrane</location>
    </subcellularLocation>
</comment>
<dbReference type="PANTHER" id="PTHR23130">
    <property type="entry name" value="CYTOCHROME B561 AND DOMON DOMAIN-CONTAINING PROTEIN"/>
    <property type="match status" value="1"/>
</dbReference>
<evidence type="ECO:0000256" key="7">
    <source>
        <dbReference type="SAM" id="Phobius"/>
    </source>
</evidence>
<dbReference type="GO" id="GO:0016020">
    <property type="term" value="C:membrane"/>
    <property type="evidence" value="ECO:0007669"/>
    <property type="project" value="UniProtKB-SubCell"/>
</dbReference>
<dbReference type="Gene3D" id="1.20.120.1770">
    <property type="match status" value="1"/>
</dbReference>
<evidence type="ECO:0000256" key="8">
    <source>
        <dbReference type="SAM" id="SignalP"/>
    </source>
</evidence>
<keyword evidence="11" id="KW-1185">Reference proteome</keyword>
<dbReference type="SMART" id="SM00665">
    <property type="entry name" value="B561"/>
    <property type="match status" value="1"/>
</dbReference>
<feature type="chain" id="PRO_5043832404" description="Cytochrome b561 domain-containing protein" evidence="8">
    <location>
        <begin position="21"/>
        <end position="419"/>
    </location>
</feature>
<feature type="transmembrane region" description="Helical" evidence="7">
    <location>
        <begin position="270"/>
        <end position="293"/>
    </location>
</feature>